<dbReference type="Proteomes" id="UP001060085">
    <property type="component" value="Linkage Group LG04"/>
</dbReference>
<evidence type="ECO:0000313" key="1">
    <source>
        <dbReference type="EMBL" id="KAI5669706.1"/>
    </source>
</evidence>
<keyword evidence="2" id="KW-1185">Reference proteome</keyword>
<reference evidence="2" key="1">
    <citation type="journal article" date="2023" name="Nat. Plants">
        <title>Single-cell RNA sequencing provides a high-resolution roadmap for understanding the multicellular compartmentation of specialized metabolism.</title>
        <authorList>
            <person name="Sun S."/>
            <person name="Shen X."/>
            <person name="Li Y."/>
            <person name="Li Y."/>
            <person name="Wang S."/>
            <person name="Li R."/>
            <person name="Zhang H."/>
            <person name="Shen G."/>
            <person name="Guo B."/>
            <person name="Wei J."/>
            <person name="Xu J."/>
            <person name="St-Pierre B."/>
            <person name="Chen S."/>
            <person name="Sun C."/>
        </authorList>
    </citation>
    <scope>NUCLEOTIDE SEQUENCE [LARGE SCALE GENOMIC DNA]</scope>
</reference>
<evidence type="ECO:0000313" key="2">
    <source>
        <dbReference type="Proteomes" id="UP001060085"/>
    </source>
</evidence>
<accession>A0ACC0BAN1</accession>
<organism evidence="1 2">
    <name type="scientific">Catharanthus roseus</name>
    <name type="common">Madagascar periwinkle</name>
    <name type="synonym">Vinca rosea</name>
    <dbReference type="NCBI Taxonomy" id="4058"/>
    <lineage>
        <taxon>Eukaryota</taxon>
        <taxon>Viridiplantae</taxon>
        <taxon>Streptophyta</taxon>
        <taxon>Embryophyta</taxon>
        <taxon>Tracheophyta</taxon>
        <taxon>Spermatophyta</taxon>
        <taxon>Magnoliopsida</taxon>
        <taxon>eudicotyledons</taxon>
        <taxon>Gunneridae</taxon>
        <taxon>Pentapetalae</taxon>
        <taxon>asterids</taxon>
        <taxon>lamiids</taxon>
        <taxon>Gentianales</taxon>
        <taxon>Apocynaceae</taxon>
        <taxon>Rauvolfioideae</taxon>
        <taxon>Vinceae</taxon>
        <taxon>Catharanthinae</taxon>
        <taxon>Catharanthus</taxon>
    </lineage>
</organism>
<protein>
    <submittedName>
        <fullName evidence="1">Uncharacterized protein</fullName>
    </submittedName>
</protein>
<gene>
    <name evidence="1" type="ORF">M9H77_19559</name>
</gene>
<dbReference type="EMBL" id="CM044704">
    <property type="protein sequence ID" value="KAI5669706.1"/>
    <property type="molecule type" value="Genomic_DNA"/>
</dbReference>
<sequence length="653" mass="72100">MQRRRDFPCIINGGKILMSFVFFLFISFSCAKPINNTTDFSVLLAFKSSSDSSNALSSWILNSNPCSAWVGVNCHPATHGVTKLVLNNFNLTGSIQILAQLPQLRHLSLHHNRLSSTLNFTSWPKLRHLYLSHNHFTGEFPPGISHLRGLRRLDLSYNGFFGKIPLAELTPLTHLLTLRLEFNSFNGTLPSIIESSLSSISDFNVSENSLAGKIPDGFSNFPASAFAGNVHLCGKPLPTNCPIKPITSDPSVGRGPLPIGVTDIKKKKQSSRNEKILMIIVADTVAILLIILSIVCCCYYKKSFKNQNRKDSLKTFNSRGIRIYGSTTMGNVRNGEMVCFEGCKGFSKVDELLKASAEMLGKGSVGTSYRVVMDGGHSVVVKRVREKVKRAKEIGSYLRVIGGLRHANVVSLRAYYSTKEELLLVYDFLQNGSLHSVLHGNRGPGRTPLDWPTRLKFALGSSSGLAFIHGCTKSNLFHGHLTSSNIIIDAKGNACISDIGLHQLLQVPFSSNNAYKAPELLINYNANSNQARKLSQRSDVYSFGMILLEILTGKMATNEGEMSLAKWVKRVARDEWNWDVFDFELVRHKEMEEEMLALLKVAILCLASSPKDRPKMNVVHKMIEDINGATKGQEKSSAGPAMDDQSSDSSISI</sequence>
<proteinExistence type="predicted"/>
<name>A0ACC0BAN1_CATRO</name>
<comment type="caution">
    <text evidence="1">The sequence shown here is derived from an EMBL/GenBank/DDBJ whole genome shotgun (WGS) entry which is preliminary data.</text>
</comment>